<evidence type="ECO:0000313" key="1">
    <source>
        <dbReference type="EMBL" id="MCI79752.1"/>
    </source>
</evidence>
<keyword evidence="2" id="KW-1185">Reference proteome</keyword>
<protein>
    <submittedName>
        <fullName evidence="1">Uncharacterized protein</fullName>
    </submittedName>
</protein>
<comment type="caution">
    <text evidence="1">The sequence shown here is derived from an EMBL/GenBank/DDBJ whole genome shotgun (WGS) entry which is preliminary data.</text>
</comment>
<name>A0A392UXA3_9FABA</name>
<dbReference type="AlphaFoldDB" id="A0A392UXA3"/>
<dbReference type="EMBL" id="LXQA010980525">
    <property type="protein sequence ID" value="MCI79752.1"/>
    <property type="molecule type" value="Genomic_DNA"/>
</dbReference>
<proteinExistence type="predicted"/>
<organism evidence="1 2">
    <name type="scientific">Trifolium medium</name>
    <dbReference type="NCBI Taxonomy" id="97028"/>
    <lineage>
        <taxon>Eukaryota</taxon>
        <taxon>Viridiplantae</taxon>
        <taxon>Streptophyta</taxon>
        <taxon>Embryophyta</taxon>
        <taxon>Tracheophyta</taxon>
        <taxon>Spermatophyta</taxon>
        <taxon>Magnoliopsida</taxon>
        <taxon>eudicotyledons</taxon>
        <taxon>Gunneridae</taxon>
        <taxon>Pentapetalae</taxon>
        <taxon>rosids</taxon>
        <taxon>fabids</taxon>
        <taxon>Fabales</taxon>
        <taxon>Fabaceae</taxon>
        <taxon>Papilionoideae</taxon>
        <taxon>50 kb inversion clade</taxon>
        <taxon>NPAAA clade</taxon>
        <taxon>Hologalegina</taxon>
        <taxon>IRL clade</taxon>
        <taxon>Trifolieae</taxon>
        <taxon>Trifolium</taxon>
    </lineage>
</organism>
<reference evidence="1 2" key="1">
    <citation type="journal article" date="2018" name="Front. Plant Sci.">
        <title>Red Clover (Trifolium pratense) and Zigzag Clover (T. medium) - A Picture of Genomic Similarities and Differences.</title>
        <authorList>
            <person name="Dluhosova J."/>
            <person name="Istvanek J."/>
            <person name="Nedelnik J."/>
            <person name="Repkova J."/>
        </authorList>
    </citation>
    <scope>NUCLEOTIDE SEQUENCE [LARGE SCALE GENOMIC DNA]</scope>
    <source>
        <strain evidence="2">cv. 10/8</strain>
        <tissue evidence="1">Leaf</tissue>
    </source>
</reference>
<sequence>MGWLRAEQLVIAAAPAGIAVDQSGAGN</sequence>
<dbReference type="Proteomes" id="UP000265520">
    <property type="component" value="Unassembled WGS sequence"/>
</dbReference>
<feature type="non-terminal residue" evidence="1">
    <location>
        <position position="27"/>
    </location>
</feature>
<evidence type="ECO:0000313" key="2">
    <source>
        <dbReference type="Proteomes" id="UP000265520"/>
    </source>
</evidence>
<accession>A0A392UXA3</accession>